<dbReference type="Pfam" id="PF12675">
    <property type="entry name" value="DUF3795"/>
    <property type="match status" value="1"/>
</dbReference>
<dbReference type="RefSeq" id="WP_072911045.1">
    <property type="nucleotide sequence ID" value="NZ_FQYQ01000001.1"/>
</dbReference>
<protein>
    <recommendedName>
        <fullName evidence="3">DUF3795 domain-containing protein</fullName>
    </recommendedName>
</protein>
<reference evidence="1 2" key="1">
    <citation type="submission" date="2016-11" db="EMBL/GenBank/DDBJ databases">
        <authorList>
            <person name="Jaros S."/>
            <person name="Januszkiewicz K."/>
            <person name="Wedrychowicz H."/>
        </authorList>
    </citation>
    <scope>NUCLEOTIDE SEQUENCE [LARGE SCALE GENOMIC DNA]</scope>
    <source>
        <strain evidence="1 2">DSM 14809</strain>
    </source>
</reference>
<proteinExistence type="predicted"/>
<gene>
    <name evidence="1" type="ORF">SAMN02745725_00148</name>
</gene>
<accession>A0A1M6A8N8</accession>
<dbReference type="OrthoDB" id="9803966at2"/>
<organism evidence="1 2">
    <name type="scientific">Pseudobutyrivibrio xylanivorans DSM 14809</name>
    <dbReference type="NCBI Taxonomy" id="1123012"/>
    <lineage>
        <taxon>Bacteria</taxon>
        <taxon>Bacillati</taxon>
        <taxon>Bacillota</taxon>
        <taxon>Clostridia</taxon>
        <taxon>Lachnospirales</taxon>
        <taxon>Lachnospiraceae</taxon>
        <taxon>Pseudobutyrivibrio</taxon>
    </lineage>
</organism>
<evidence type="ECO:0000313" key="2">
    <source>
        <dbReference type="Proteomes" id="UP000184185"/>
    </source>
</evidence>
<evidence type="ECO:0008006" key="3">
    <source>
        <dbReference type="Google" id="ProtNLM"/>
    </source>
</evidence>
<dbReference type="EMBL" id="FQYQ01000001">
    <property type="protein sequence ID" value="SHI32835.1"/>
    <property type="molecule type" value="Genomic_DNA"/>
</dbReference>
<keyword evidence="2" id="KW-1185">Reference proteome</keyword>
<sequence>MEKIIAACGNDCAACPRYVAHPYEKSNEELRHTAELWMKIGYRDHLVTNEEISCTGCKPENWCRYHVVKCCEDKGIKTCADCQEYPCDNMKECFQVTKSFEPKCREVCTEEEYMQLKMAFFEKEDNLRK</sequence>
<dbReference type="InterPro" id="IPR024227">
    <property type="entry name" value="DUF3795"/>
</dbReference>
<name>A0A1M6A8N8_PSEXY</name>
<evidence type="ECO:0000313" key="1">
    <source>
        <dbReference type="EMBL" id="SHI32835.1"/>
    </source>
</evidence>
<dbReference type="Proteomes" id="UP000184185">
    <property type="component" value="Unassembled WGS sequence"/>
</dbReference>
<dbReference type="AlphaFoldDB" id="A0A1M6A8N8"/>